<evidence type="ECO:0000313" key="3">
    <source>
        <dbReference type="EMBL" id="RAR59550.1"/>
    </source>
</evidence>
<feature type="compositionally biased region" description="Polar residues" evidence="1">
    <location>
        <begin position="26"/>
        <end position="35"/>
    </location>
</feature>
<dbReference type="RefSeq" id="WP_112055668.1">
    <property type="nucleotide sequence ID" value="NZ_QLSX01000009.1"/>
</dbReference>
<evidence type="ECO:0008006" key="5">
    <source>
        <dbReference type="Google" id="ProtNLM"/>
    </source>
</evidence>
<name>A0A328XIY8_9GAMM</name>
<comment type="caution">
    <text evidence="3">The sequence shown here is derived from an EMBL/GenBank/DDBJ whole genome shotgun (WGS) entry which is preliminary data.</text>
</comment>
<dbReference type="InterPro" id="IPR025737">
    <property type="entry name" value="FApF"/>
</dbReference>
<feature type="region of interest" description="Disordered" evidence="1">
    <location>
        <begin position="26"/>
        <end position="47"/>
    </location>
</feature>
<dbReference type="Proteomes" id="UP000249700">
    <property type="component" value="Unassembled WGS sequence"/>
</dbReference>
<proteinExistence type="predicted"/>
<evidence type="ECO:0000256" key="2">
    <source>
        <dbReference type="SAM" id="SignalP"/>
    </source>
</evidence>
<reference evidence="3 4" key="1">
    <citation type="submission" date="2018-06" db="EMBL/GenBank/DDBJ databases">
        <title>Comparative analysis of microorganisms from saline springs in Andes Mountain Range, Colombia.</title>
        <authorList>
            <person name="Rubin E."/>
        </authorList>
    </citation>
    <scope>NUCLEOTIDE SEQUENCE [LARGE SCALE GENOMIC DNA]</scope>
    <source>
        <strain evidence="3 4">USBA-857</strain>
    </source>
</reference>
<keyword evidence="2" id="KW-0732">Signal</keyword>
<organism evidence="3 4">
    <name type="scientific">Onishia taeanensis</name>
    <dbReference type="NCBI Taxonomy" id="284577"/>
    <lineage>
        <taxon>Bacteria</taxon>
        <taxon>Pseudomonadati</taxon>
        <taxon>Pseudomonadota</taxon>
        <taxon>Gammaproteobacteria</taxon>
        <taxon>Oceanospirillales</taxon>
        <taxon>Halomonadaceae</taxon>
        <taxon>Onishia</taxon>
    </lineage>
</organism>
<dbReference type="EMBL" id="QLSX01000009">
    <property type="protein sequence ID" value="RAR59550.1"/>
    <property type="molecule type" value="Genomic_DNA"/>
</dbReference>
<dbReference type="OrthoDB" id="5297564at2"/>
<feature type="chain" id="PRO_5016235199" description="Outer membrane beta-barrel porin/alpha-amylase" evidence="2">
    <location>
        <begin position="26"/>
        <end position="358"/>
    </location>
</feature>
<evidence type="ECO:0000313" key="4">
    <source>
        <dbReference type="Proteomes" id="UP000249700"/>
    </source>
</evidence>
<accession>A0A328XIY8</accession>
<dbReference type="AlphaFoldDB" id="A0A328XIY8"/>
<dbReference type="Pfam" id="PF13557">
    <property type="entry name" value="Phenol_MetA_deg"/>
    <property type="match status" value="1"/>
</dbReference>
<gene>
    <name evidence="3" type="ORF">BCL93_109108</name>
</gene>
<feature type="signal peptide" evidence="2">
    <location>
        <begin position="1"/>
        <end position="25"/>
    </location>
</feature>
<protein>
    <recommendedName>
        <fullName evidence="5">Outer membrane beta-barrel porin/alpha-amylase</fullName>
    </recommendedName>
</protein>
<evidence type="ECO:0000256" key="1">
    <source>
        <dbReference type="SAM" id="MobiDB-lite"/>
    </source>
</evidence>
<sequence length="358" mass="39303">MHEMTKRVIVLPSLLTMMVAGSSYAQTSDDQSMEQVGQPPPAQETQPEIQSIPDIGGVLTPQGRFVLEPEFQYSHSSVNRLTFRGVEILSTLLVGALNAEDVDRDTWTTSLTGRLGVTNRLELELKVPYVYREDTVNTTIAEVNPTFDLTNSRSGDGLGDIEVAAHYQLNRNLDGGPFYVGNLRYKSTTGKSPFEIDRTDDGIERELATGSGFHSIEPSLTILFPSDPAIYFANIGYLFNIKDDVNERIGDFVIGEVDPGDAIRLSFGMAYSINQKSSFTLGYKNDFIGKTDTEFTDPDTGITTTQTAASLNIGSMLLGWSYQLDPDVALSLNLEFGITDDAPDTTLTLRAPFGFDVF</sequence>